<reference evidence="2" key="1">
    <citation type="submission" date="2011-05" db="EMBL/GenBank/DDBJ databases">
        <authorList>
            <person name="Richards S.R."/>
            <person name="Qu J."/>
            <person name="Jiang H."/>
            <person name="Jhangiani S.N."/>
            <person name="Agravi P."/>
            <person name="Goodspeed R."/>
            <person name="Gross S."/>
            <person name="Mandapat C."/>
            <person name="Jackson L."/>
            <person name="Mathew T."/>
            <person name="Pu L."/>
            <person name="Thornton R."/>
            <person name="Saada N."/>
            <person name="Wilczek-Boney K.B."/>
            <person name="Lee S."/>
            <person name="Kovar C."/>
            <person name="Wu Y."/>
            <person name="Scherer S.E."/>
            <person name="Worley K.C."/>
            <person name="Muzny D.M."/>
            <person name="Gibbs R."/>
        </authorList>
    </citation>
    <scope>NUCLEOTIDE SEQUENCE</scope>
    <source>
        <strain evidence="2">Brora</strain>
    </source>
</reference>
<dbReference type="Proteomes" id="UP000014500">
    <property type="component" value="Unassembled WGS sequence"/>
</dbReference>
<dbReference type="AlphaFoldDB" id="T1J885"/>
<dbReference type="EnsemblMetazoa" id="SMAR009910-RA">
    <property type="protein sequence ID" value="SMAR009910-PA"/>
    <property type="gene ID" value="SMAR009910"/>
</dbReference>
<reference evidence="1" key="2">
    <citation type="submission" date="2015-02" db="UniProtKB">
        <authorList>
            <consortium name="EnsemblMetazoa"/>
        </authorList>
    </citation>
    <scope>IDENTIFICATION</scope>
</reference>
<name>T1J885_STRMM</name>
<evidence type="ECO:0000313" key="2">
    <source>
        <dbReference type="Proteomes" id="UP000014500"/>
    </source>
</evidence>
<organism evidence="1 2">
    <name type="scientific">Strigamia maritima</name>
    <name type="common">European centipede</name>
    <name type="synonym">Geophilus maritimus</name>
    <dbReference type="NCBI Taxonomy" id="126957"/>
    <lineage>
        <taxon>Eukaryota</taxon>
        <taxon>Metazoa</taxon>
        <taxon>Ecdysozoa</taxon>
        <taxon>Arthropoda</taxon>
        <taxon>Myriapoda</taxon>
        <taxon>Chilopoda</taxon>
        <taxon>Pleurostigmophora</taxon>
        <taxon>Geophilomorpha</taxon>
        <taxon>Linotaeniidae</taxon>
        <taxon>Strigamia</taxon>
    </lineage>
</organism>
<proteinExistence type="predicted"/>
<protein>
    <submittedName>
        <fullName evidence="1">Uncharacterized protein</fullName>
    </submittedName>
</protein>
<accession>T1J885</accession>
<evidence type="ECO:0000313" key="1">
    <source>
        <dbReference type="EnsemblMetazoa" id="SMAR009910-PA"/>
    </source>
</evidence>
<dbReference type="EMBL" id="JH431950">
    <property type="status" value="NOT_ANNOTATED_CDS"/>
    <property type="molecule type" value="Genomic_DNA"/>
</dbReference>
<keyword evidence="2" id="KW-1185">Reference proteome</keyword>
<dbReference type="HOGENOM" id="CLU_2064399_0_0_1"/>
<sequence length="119" mass="12906">MRTNLLARARARAQVLNGRDSRSSDPICEPTCELRSACAITRPSGELAQCMRSNLHFIHLSPRRRRRHMLPFGRNGGGARPIIDAHHSFLPASLEKTHFNAAPTTTGALEALLAAAAAA</sequence>